<evidence type="ECO:0000259" key="1">
    <source>
        <dbReference type="Pfam" id="PF00425"/>
    </source>
</evidence>
<dbReference type="PANTHER" id="PTHR11236:SF9">
    <property type="entry name" value="ANTHRANILATE SYNTHASE COMPONENT 1"/>
    <property type="match status" value="1"/>
</dbReference>
<dbReference type="SUPFAM" id="SSF56322">
    <property type="entry name" value="ADC synthase"/>
    <property type="match status" value="1"/>
</dbReference>
<dbReference type="EMBL" id="CAADFH010000003">
    <property type="protein sequence ID" value="VFJ88079.1"/>
    <property type="molecule type" value="Genomic_DNA"/>
</dbReference>
<dbReference type="AlphaFoldDB" id="A0A450U831"/>
<dbReference type="InterPro" id="IPR005801">
    <property type="entry name" value="ADC_synthase"/>
</dbReference>
<dbReference type="GO" id="GO:0000162">
    <property type="term" value="P:L-tryptophan biosynthetic process"/>
    <property type="evidence" value="ECO:0007669"/>
    <property type="project" value="TreeGrafter"/>
</dbReference>
<sequence>MTNRRSSLLWQRIDTCPDLLLVHSAQPDRYPFLLESTSHRADHGIERNRYDILFAFPEGRLVLEPLGHVTMGGHRIADSDFLDRLDRWFAEEQSGTLPQFLPFDIPFRGGWFLYLGYELAAEIEPVLQSCFGNVRIDAPSIEAKFPTAAAWRIPAAIIRDRQKQQTILIAEPDRAPLLAEMQNDLSSIRPVSTPPIPNSRTGLLRESIQEDPSHEFLERVARITRYIREGDVFQVNLSRGWRGLLRQGVTPAHIYYRMRSHNPAPFAGLAAWGDFAVISSSPERLVHIHDGVVETRPIAGTHPRGRNSIMDAGLSSALMAHPKERAEHIMLIDLERNDLGRICKHGSVEVDELMVLESYAHVHHIVSNIRGVLTPDATPGRVLRAVFPGGTITGCPKVRCMEIIAELERVARGPYTGAMGYLNRDGSADFNILIRTICRQGNKISLRAGAGIVADSSPERELRETRHKARGPLRALLGQGR</sequence>
<reference evidence="3" key="1">
    <citation type="submission" date="2019-02" db="EMBL/GenBank/DDBJ databases">
        <authorList>
            <person name="Gruber-Vodicka R. H."/>
            <person name="Seah K. B. B."/>
        </authorList>
    </citation>
    <scope>NUCLEOTIDE SEQUENCE</scope>
    <source>
        <strain evidence="3">BECK_M6</strain>
    </source>
</reference>
<dbReference type="InterPro" id="IPR006805">
    <property type="entry name" value="Anth_synth_I_N"/>
</dbReference>
<feature type="domain" description="Chorismate-utilising enzyme C-terminal" evidence="1">
    <location>
        <begin position="214"/>
        <end position="468"/>
    </location>
</feature>
<accession>A0A450U831</accession>
<dbReference type="InterPro" id="IPR015890">
    <property type="entry name" value="Chorismate_C"/>
</dbReference>
<dbReference type="Pfam" id="PF00425">
    <property type="entry name" value="Chorismate_bind"/>
    <property type="match status" value="1"/>
</dbReference>
<gene>
    <name evidence="3" type="ORF">BECKLFY1418A_GA0070994_100345</name>
</gene>
<protein>
    <submittedName>
        <fullName evidence="3">Anthranilate synthase component 1</fullName>
    </submittedName>
</protein>
<evidence type="ECO:0000313" key="3">
    <source>
        <dbReference type="EMBL" id="VFJ88079.1"/>
    </source>
</evidence>
<dbReference type="InterPro" id="IPR019999">
    <property type="entry name" value="Anth_synth_I-like"/>
</dbReference>
<dbReference type="NCBIfam" id="NF006563">
    <property type="entry name" value="PRK09070.1"/>
    <property type="match status" value="1"/>
</dbReference>
<organism evidence="3">
    <name type="scientific">Candidatus Kentrum sp. LFY</name>
    <dbReference type="NCBI Taxonomy" id="2126342"/>
    <lineage>
        <taxon>Bacteria</taxon>
        <taxon>Pseudomonadati</taxon>
        <taxon>Pseudomonadota</taxon>
        <taxon>Gammaproteobacteria</taxon>
        <taxon>Candidatus Kentrum</taxon>
    </lineage>
</organism>
<dbReference type="PANTHER" id="PTHR11236">
    <property type="entry name" value="AMINOBENZOATE/ANTHRANILATE SYNTHASE"/>
    <property type="match status" value="1"/>
</dbReference>
<name>A0A450U831_9GAMM</name>
<feature type="domain" description="Anthranilate synthase component I N-terminal" evidence="2">
    <location>
        <begin position="28"/>
        <end position="164"/>
    </location>
</feature>
<proteinExistence type="predicted"/>
<evidence type="ECO:0000259" key="2">
    <source>
        <dbReference type="Pfam" id="PF04715"/>
    </source>
</evidence>
<dbReference type="Pfam" id="PF04715">
    <property type="entry name" value="Anth_synt_I_N"/>
    <property type="match status" value="1"/>
</dbReference>
<dbReference type="Gene3D" id="3.60.120.10">
    <property type="entry name" value="Anthranilate synthase"/>
    <property type="match status" value="1"/>
</dbReference>
<dbReference type="PRINTS" id="PR00095">
    <property type="entry name" value="ANTSNTHASEI"/>
</dbReference>